<evidence type="ECO:0000256" key="8">
    <source>
        <dbReference type="ARBA" id="ARBA00030781"/>
    </source>
</evidence>
<sequence length="132" mass="15233">MKNIVVRLEENKIDVAKLYNEFYTSVSDSTGTILIHHGKAKYPGKYKPNYTKIKLTIIDDEALNKINEYAHKIFDRFDLNKLFVVHQVGVIEKNDTILFLAAEAKDRSSAFDAIRDILEFIKAETLIKLEEL</sequence>
<evidence type="ECO:0000256" key="3">
    <source>
        <dbReference type="ARBA" id="ARBA00011950"/>
    </source>
</evidence>
<evidence type="ECO:0000256" key="6">
    <source>
        <dbReference type="ARBA" id="ARBA00029745"/>
    </source>
</evidence>
<dbReference type="SUPFAM" id="SSF54690">
    <property type="entry name" value="Molybdopterin synthase subunit MoaE"/>
    <property type="match status" value="1"/>
</dbReference>
<dbReference type="InterPro" id="IPR036563">
    <property type="entry name" value="MoaE_sf"/>
</dbReference>
<dbReference type="RefSeq" id="WP_013007851.1">
    <property type="nucleotide sequence ID" value="NC_013939.1"/>
</dbReference>
<evidence type="ECO:0000256" key="5">
    <source>
        <dbReference type="ARBA" id="ARBA00026066"/>
    </source>
</evidence>
<evidence type="ECO:0000256" key="4">
    <source>
        <dbReference type="ARBA" id="ARBA00013858"/>
    </source>
</evidence>
<name>D3PDD1_DEFDS</name>
<dbReference type="Proteomes" id="UP000001520">
    <property type="component" value="Chromosome"/>
</dbReference>
<dbReference type="OrthoDB" id="9803224at2"/>
<protein>
    <recommendedName>
        <fullName evidence="4">Molybdopterin synthase catalytic subunit</fullName>
        <ecNumber evidence="3">2.8.1.12</ecNumber>
    </recommendedName>
    <alternativeName>
        <fullName evidence="8">MPT synthase subunit 2</fullName>
    </alternativeName>
    <alternativeName>
        <fullName evidence="6">Molybdenum cofactor biosynthesis protein E</fullName>
    </alternativeName>
    <alternativeName>
        <fullName evidence="7">Molybdopterin-converting factor large subunit</fullName>
    </alternativeName>
    <alternativeName>
        <fullName evidence="9">Molybdopterin-converting factor subunit 2</fullName>
    </alternativeName>
</protein>
<dbReference type="GO" id="GO:0006777">
    <property type="term" value="P:Mo-molybdopterin cofactor biosynthetic process"/>
    <property type="evidence" value="ECO:0007669"/>
    <property type="project" value="InterPro"/>
</dbReference>
<evidence type="ECO:0000313" key="11">
    <source>
        <dbReference type="EMBL" id="BAI80604.1"/>
    </source>
</evidence>
<evidence type="ECO:0000256" key="2">
    <source>
        <dbReference type="ARBA" id="ARBA00005426"/>
    </source>
</evidence>
<comment type="subunit">
    <text evidence="5">Heterotetramer of 2 MoaD subunits and 2 MoaE subunits. Also stable as homodimer. The enzyme changes between these two forms during catalysis.</text>
</comment>
<keyword evidence="12" id="KW-1185">Reference proteome</keyword>
<dbReference type="GO" id="GO:0030366">
    <property type="term" value="F:molybdopterin synthase activity"/>
    <property type="evidence" value="ECO:0007669"/>
    <property type="project" value="UniProtKB-EC"/>
</dbReference>
<dbReference type="STRING" id="639282.DEFDS_1135"/>
<evidence type="ECO:0000256" key="7">
    <source>
        <dbReference type="ARBA" id="ARBA00030407"/>
    </source>
</evidence>
<dbReference type="Pfam" id="PF02391">
    <property type="entry name" value="MoaE"/>
    <property type="match status" value="1"/>
</dbReference>
<dbReference type="KEGG" id="ddf:DEFDS_1135"/>
<accession>D3PDD1</accession>
<proteinExistence type="inferred from homology"/>
<dbReference type="AlphaFoldDB" id="D3PDD1"/>
<evidence type="ECO:0000256" key="10">
    <source>
        <dbReference type="ARBA" id="ARBA00049878"/>
    </source>
</evidence>
<evidence type="ECO:0000313" key="12">
    <source>
        <dbReference type="Proteomes" id="UP000001520"/>
    </source>
</evidence>
<dbReference type="EMBL" id="AP011529">
    <property type="protein sequence ID" value="BAI80604.1"/>
    <property type="molecule type" value="Genomic_DNA"/>
</dbReference>
<dbReference type="InterPro" id="IPR003448">
    <property type="entry name" value="Mopterin_biosynth_MoaE"/>
</dbReference>
<evidence type="ECO:0000256" key="9">
    <source>
        <dbReference type="ARBA" id="ARBA00032474"/>
    </source>
</evidence>
<comment type="catalytic activity">
    <reaction evidence="10">
        <text>2 [molybdopterin-synthase sulfur-carrier protein]-C-terminal-Gly-aminoethanethioate + cyclic pyranopterin phosphate + H2O = molybdopterin + 2 [molybdopterin-synthase sulfur-carrier protein]-C-terminal Gly-Gly + 2 H(+)</text>
        <dbReference type="Rhea" id="RHEA:26333"/>
        <dbReference type="Rhea" id="RHEA-COMP:12202"/>
        <dbReference type="Rhea" id="RHEA-COMP:19907"/>
        <dbReference type="ChEBI" id="CHEBI:15377"/>
        <dbReference type="ChEBI" id="CHEBI:15378"/>
        <dbReference type="ChEBI" id="CHEBI:58698"/>
        <dbReference type="ChEBI" id="CHEBI:59648"/>
        <dbReference type="ChEBI" id="CHEBI:90778"/>
        <dbReference type="ChEBI" id="CHEBI:232372"/>
        <dbReference type="EC" id="2.8.1.12"/>
    </reaction>
</comment>
<dbReference type="Gene3D" id="3.90.1170.40">
    <property type="entry name" value="Molybdopterin biosynthesis MoaE subunit"/>
    <property type="match status" value="1"/>
</dbReference>
<gene>
    <name evidence="11" type="primary">moaE</name>
    <name evidence="11" type="ordered locus">DEFDS_1135</name>
</gene>
<reference evidence="11 12" key="1">
    <citation type="journal article" date="2010" name="DNA Res.">
        <title>Bacterial lifestyle in a deep-sea hydrothermal vent chimney revealed by the genome sequence of the thermophilic bacterium Deferribacter desulfuricans SSM1.</title>
        <authorList>
            <person name="Takaki Y."/>
            <person name="Shimamura S."/>
            <person name="Nakagawa S."/>
            <person name="Fukuhara Y."/>
            <person name="Horikawa H."/>
            <person name="Ankai A."/>
            <person name="Harada T."/>
            <person name="Hosoyama A."/>
            <person name="Oguchi A."/>
            <person name="Fukui S."/>
            <person name="Fujita N."/>
            <person name="Takami H."/>
            <person name="Takai K."/>
        </authorList>
    </citation>
    <scope>NUCLEOTIDE SEQUENCE [LARGE SCALE GENOMIC DNA]</scope>
    <source>
        <strain evidence="12">DSM 14783 / JCM 11476 / NBRC 101012 / SSM1</strain>
    </source>
</reference>
<dbReference type="eggNOG" id="COG0314">
    <property type="taxonomic scope" value="Bacteria"/>
</dbReference>
<organism evidence="11 12">
    <name type="scientific">Deferribacter desulfuricans (strain DSM 14783 / JCM 11476 / NBRC 101012 / SSM1)</name>
    <dbReference type="NCBI Taxonomy" id="639282"/>
    <lineage>
        <taxon>Bacteria</taxon>
        <taxon>Pseudomonadati</taxon>
        <taxon>Deferribacterota</taxon>
        <taxon>Deferribacteres</taxon>
        <taxon>Deferribacterales</taxon>
        <taxon>Deferribacteraceae</taxon>
        <taxon>Deferribacter</taxon>
    </lineage>
</organism>
<dbReference type="EC" id="2.8.1.12" evidence="3"/>
<comment type="similarity">
    <text evidence="2">Belongs to the MoaE family.</text>
</comment>
<evidence type="ECO:0000256" key="1">
    <source>
        <dbReference type="ARBA" id="ARBA00005046"/>
    </source>
</evidence>
<comment type="pathway">
    <text evidence="1">Cofactor biosynthesis; molybdopterin biosynthesis.</text>
</comment>
<dbReference type="HOGENOM" id="CLU_1924554_0_0_0"/>